<name>A0ABW3PSG3_9BACL</name>
<dbReference type="Proteomes" id="UP001597169">
    <property type="component" value="Unassembled WGS sequence"/>
</dbReference>
<sequence length="145" mass="16118">MNQDKVVELLKNYRSYKFAINNGIAGFNPYDDVGMPRAGGYGSRAPRLGGGSTFQSEIDYQSYSAIVRTIDGVVSDVLDDDQAAVIRRKYLDRNKRTLGQIAAEKHVDPSTVTRWHKLALKQLAIALTFVEIVEIINLDDVVQTA</sequence>
<dbReference type="EMBL" id="JBHTKX010000001">
    <property type="protein sequence ID" value="MFD1126616.1"/>
    <property type="molecule type" value="Genomic_DNA"/>
</dbReference>
<organism evidence="1 2">
    <name type="scientific">Paenibacillus provencensis</name>
    <dbReference type="NCBI Taxonomy" id="441151"/>
    <lineage>
        <taxon>Bacteria</taxon>
        <taxon>Bacillati</taxon>
        <taxon>Bacillota</taxon>
        <taxon>Bacilli</taxon>
        <taxon>Bacillales</taxon>
        <taxon>Paenibacillaceae</taxon>
        <taxon>Paenibacillus</taxon>
    </lineage>
</organism>
<proteinExistence type="predicted"/>
<accession>A0ABW3PSG3</accession>
<keyword evidence="2" id="KW-1185">Reference proteome</keyword>
<evidence type="ECO:0000313" key="2">
    <source>
        <dbReference type="Proteomes" id="UP001597169"/>
    </source>
</evidence>
<comment type="caution">
    <text evidence="1">The sequence shown here is derived from an EMBL/GenBank/DDBJ whole genome shotgun (WGS) entry which is preliminary data.</text>
</comment>
<gene>
    <name evidence="1" type="ORF">ACFQ3J_00310</name>
</gene>
<dbReference type="RefSeq" id="WP_251584944.1">
    <property type="nucleotide sequence ID" value="NZ_JBHTKX010000001.1"/>
</dbReference>
<dbReference type="SUPFAM" id="SSF88659">
    <property type="entry name" value="Sigma3 and sigma4 domains of RNA polymerase sigma factors"/>
    <property type="match status" value="1"/>
</dbReference>
<evidence type="ECO:0000313" key="1">
    <source>
        <dbReference type="EMBL" id="MFD1126616.1"/>
    </source>
</evidence>
<reference evidence="2" key="1">
    <citation type="journal article" date="2019" name="Int. J. Syst. Evol. Microbiol.">
        <title>The Global Catalogue of Microorganisms (GCM) 10K type strain sequencing project: providing services to taxonomists for standard genome sequencing and annotation.</title>
        <authorList>
            <consortium name="The Broad Institute Genomics Platform"/>
            <consortium name="The Broad Institute Genome Sequencing Center for Infectious Disease"/>
            <person name="Wu L."/>
            <person name="Ma J."/>
        </authorList>
    </citation>
    <scope>NUCLEOTIDE SEQUENCE [LARGE SCALE GENOMIC DNA]</scope>
    <source>
        <strain evidence="2">CCUG 53519</strain>
    </source>
</reference>
<protein>
    <submittedName>
        <fullName evidence="1">Uncharacterized protein</fullName>
    </submittedName>
</protein>
<dbReference type="InterPro" id="IPR013324">
    <property type="entry name" value="RNA_pol_sigma_r3/r4-like"/>
</dbReference>